<dbReference type="InterPro" id="IPR025110">
    <property type="entry name" value="AMP-bd_C"/>
</dbReference>
<dbReference type="SUPFAM" id="SSF56801">
    <property type="entry name" value="Acetyl-CoA synthetase-like"/>
    <property type="match status" value="1"/>
</dbReference>
<evidence type="ECO:0000256" key="1">
    <source>
        <dbReference type="ARBA" id="ARBA00004170"/>
    </source>
</evidence>
<name>A0ABQ5ZQ07_9HYPH</name>
<proteinExistence type="predicted"/>
<dbReference type="CDD" id="cd05920">
    <property type="entry name" value="23DHB-AMP_lg"/>
    <property type="match status" value="1"/>
</dbReference>
<comment type="pathway">
    <text evidence="2">Lipid metabolism; fatty acid beta-oxidation.</text>
</comment>
<dbReference type="PANTHER" id="PTHR43767">
    <property type="entry name" value="LONG-CHAIN-FATTY-ACID--COA LIGASE"/>
    <property type="match status" value="1"/>
</dbReference>
<feature type="domain" description="AMP-binding enzyme C-terminal" evidence="10">
    <location>
        <begin position="452"/>
        <end position="527"/>
    </location>
</feature>
<keyword evidence="3 11" id="KW-0436">Ligase</keyword>
<keyword evidence="4" id="KW-0479">Metal-binding</keyword>
<dbReference type="InterPro" id="IPR045851">
    <property type="entry name" value="AMP-bd_C_sf"/>
</dbReference>
<comment type="subcellular location">
    <subcellularLocation>
        <location evidence="1">Membrane</location>
        <topology evidence="1">Peripheral membrane protein</topology>
    </subcellularLocation>
</comment>
<dbReference type="EC" id="6.2.1.3" evidence="6"/>
<protein>
    <recommendedName>
        <fullName evidence="7">Long-chain-fatty-acid--CoA ligase</fullName>
        <ecNumber evidence="6">6.2.1.3</ecNumber>
    </recommendedName>
    <alternativeName>
        <fullName evidence="8">Long-chain acyl-CoA synthetase</fullName>
    </alternativeName>
</protein>
<dbReference type="InterPro" id="IPR000873">
    <property type="entry name" value="AMP-dep_synth/lig_dom"/>
</dbReference>
<evidence type="ECO:0000256" key="3">
    <source>
        <dbReference type="ARBA" id="ARBA00022598"/>
    </source>
</evidence>
<evidence type="ECO:0000256" key="6">
    <source>
        <dbReference type="ARBA" id="ARBA00026121"/>
    </source>
</evidence>
<dbReference type="Pfam" id="PF13193">
    <property type="entry name" value="AMP-binding_C"/>
    <property type="match status" value="1"/>
</dbReference>
<evidence type="ECO:0000313" key="11">
    <source>
        <dbReference type="EMBL" id="GLR54180.1"/>
    </source>
</evidence>
<accession>A0ABQ5ZQ07</accession>
<keyword evidence="12" id="KW-1185">Reference proteome</keyword>
<dbReference type="Gene3D" id="3.40.50.980">
    <property type="match status" value="2"/>
</dbReference>
<feature type="domain" description="AMP-dependent synthetase/ligase" evidence="9">
    <location>
        <begin position="40"/>
        <end position="401"/>
    </location>
</feature>
<dbReference type="Gene3D" id="3.30.300.30">
    <property type="match status" value="1"/>
</dbReference>
<dbReference type="PROSITE" id="PS00455">
    <property type="entry name" value="AMP_BINDING"/>
    <property type="match status" value="1"/>
</dbReference>
<evidence type="ECO:0000256" key="7">
    <source>
        <dbReference type="ARBA" id="ARBA00039545"/>
    </source>
</evidence>
<organism evidence="11 12">
    <name type="scientific">Shinella yambaruensis</name>
    <dbReference type="NCBI Taxonomy" id="415996"/>
    <lineage>
        <taxon>Bacteria</taxon>
        <taxon>Pseudomonadati</taxon>
        <taxon>Pseudomonadota</taxon>
        <taxon>Alphaproteobacteria</taxon>
        <taxon>Hyphomicrobiales</taxon>
        <taxon>Rhizobiaceae</taxon>
        <taxon>Shinella</taxon>
    </lineage>
</organism>
<evidence type="ECO:0000256" key="4">
    <source>
        <dbReference type="ARBA" id="ARBA00022723"/>
    </source>
</evidence>
<sequence>MLQETAQDLSVDAPTWPETFRARYVREGFWQAETFSGMLDRIADRHAGKTALIESGRHVTYEDLRRRAGALAAGLRRLGLQKGDRAVVQMPNGVAFVEVVFALLRLGVVPVLALPSHRHIEIGRFLDFTEARAYFIADRAGGFDYRALARELLPGLPALRHVIVDGEAEAFTALSGLVEDAGIDDAAQPEDVAVFQISGGTTGVPKLIPRRHNEYLYNIRTAAAASGMAEDTVYLCALPVAHNFPFACPGIMGTFVSGGTVVIAPDPDPRTAFALIEAHGVTITSLVPPLALLWMEAAGAPDADISSLRTLQVGGAKLSEEAARRVRPRLGCGLQQVFGMAEGLICYTGLDDDEETIVTTQGRPMSPADEIRVVDAEGRDVAPGEPGELLTRGPYTIRGYYKIPEHNEKAFTPDGFYRTGDIVRLTPAGYLVLSGREKDQINRGGEKLSPEEVENLLLAHGDVHDAAVVGLPDETLGERICAFVIPRTGGLKPLALIRHLKARGLAAFKMPDQFVFIERFPETGVGKVSKKDLRERLKQLHLSAGLDNGD</sequence>
<dbReference type="InterPro" id="IPR050237">
    <property type="entry name" value="ATP-dep_AMP-bd_enzyme"/>
</dbReference>
<evidence type="ECO:0000259" key="10">
    <source>
        <dbReference type="Pfam" id="PF13193"/>
    </source>
</evidence>
<dbReference type="Gene3D" id="2.30.38.10">
    <property type="entry name" value="Luciferase, Domain 3"/>
    <property type="match status" value="1"/>
</dbReference>
<dbReference type="Proteomes" id="UP001156702">
    <property type="component" value="Unassembled WGS sequence"/>
</dbReference>
<evidence type="ECO:0000256" key="2">
    <source>
        <dbReference type="ARBA" id="ARBA00005005"/>
    </source>
</evidence>
<evidence type="ECO:0000256" key="8">
    <source>
        <dbReference type="ARBA" id="ARBA00042773"/>
    </source>
</evidence>
<evidence type="ECO:0000259" key="9">
    <source>
        <dbReference type="Pfam" id="PF00501"/>
    </source>
</evidence>
<evidence type="ECO:0000313" key="12">
    <source>
        <dbReference type="Proteomes" id="UP001156702"/>
    </source>
</evidence>
<dbReference type="GO" id="GO:0016874">
    <property type="term" value="F:ligase activity"/>
    <property type="evidence" value="ECO:0007669"/>
    <property type="project" value="UniProtKB-KW"/>
</dbReference>
<dbReference type="RefSeq" id="WP_245081992.1">
    <property type="nucleotide sequence ID" value="NZ_BSOP01000047.1"/>
</dbReference>
<keyword evidence="5" id="KW-0472">Membrane</keyword>
<dbReference type="Pfam" id="PF00501">
    <property type="entry name" value="AMP-binding"/>
    <property type="match status" value="1"/>
</dbReference>
<evidence type="ECO:0000256" key="5">
    <source>
        <dbReference type="ARBA" id="ARBA00023136"/>
    </source>
</evidence>
<dbReference type="EMBL" id="BSOP01000047">
    <property type="protein sequence ID" value="GLR54180.1"/>
    <property type="molecule type" value="Genomic_DNA"/>
</dbReference>
<reference evidence="12" key="1">
    <citation type="journal article" date="2019" name="Int. J. Syst. Evol. Microbiol.">
        <title>The Global Catalogue of Microorganisms (GCM) 10K type strain sequencing project: providing services to taxonomists for standard genome sequencing and annotation.</title>
        <authorList>
            <consortium name="The Broad Institute Genomics Platform"/>
            <consortium name="The Broad Institute Genome Sequencing Center for Infectious Disease"/>
            <person name="Wu L."/>
            <person name="Ma J."/>
        </authorList>
    </citation>
    <scope>NUCLEOTIDE SEQUENCE [LARGE SCALE GENOMIC DNA]</scope>
    <source>
        <strain evidence="12">NBRC 102122</strain>
    </source>
</reference>
<dbReference type="InterPro" id="IPR020845">
    <property type="entry name" value="AMP-binding_CS"/>
</dbReference>
<comment type="caution">
    <text evidence="11">The sequence shown here is derived from an EMBL/GenBank/DDBJ whole genome shotgun (WGS) entry which is preliminary data.</text>
</comment>
<dbReference type="PANTHER" id="PTHR43767:SF8">
    <property type="entry name" value="LONG-CHAIN-FATTY-ACID--COA LIGASE"/>
    <property type="match status" value="1"/>
</dbReference>
<gene>
    <name evidence="11" type="primary">pchD</name>
    <name evidence="11" type="ORF">GCM10007923_53970</name>
</gene>